<keyword evidence="3" id="KW-0732">Signal</keyword>
<accession>A0A3B0X6G3</accession>
<protein>
    <submittedName>
        <fullName evidence="6">Large exoproteins involved in heme utilization or adhesion</fullName>
    </submittedName>
</protein>
<dbReference type="Pfam" id="PF05860">
    <property type="entry name" value="TPS"/>
    <property type="match status" value="1"/>
</dbReference>
<dbReference type="GO" id="GO:0005576">
    <property type="term" value="C:extracellular region"/>
    <property type="evidence" value="ECO:0007669"/>
    <property type="project" value="UniProtKB-SubCell"/>
</dbReference>
<name>A0A3B0X6G3_9ZZZZ</name>
<evidence type="ECO:0000256" key="1">
    <source>
        <dbReference type="ARBA" id="ARBA00004613"/>
    </source>
</evidence>
<proteinExistence type="predicted"/>
<evidence type="ECO:0000256" key="4">
    <source>
        <dbReference type="SAM" id="MobiDB-lite"/>
    </source>
</evidence>
<dbReference type="InterPro" id="IPR008638">
    <property type="entry name" value="FhaB/CdiA-like_TPS"/>
</dbReference>
<dbReference type="Gene3D" id="2.160.20.10">
    <property type="entry name" value="Single-stranded right-handed beta-helix, Pectin lyase-like"/>
    <property type="match status" value="1"/>
</dbReference>
<dbReference type="NCBIfam" id="TIGR01901">
    <property type="entry name" value="adhes_NPXG"/>
    <property type="match status" value="1"/>
</dbReference>
<dbReference type="InterPro" id="IPR050909">
    <property type="entry name" value="Bact_Autotransporter_VF"/>
</dbReference>
<reference evidence="6" key="1">
    <citation type="submission" date="2018-06" db="EMBL/GenBank/DDBJ databases">
        <authorList>
            <person name="Zhirakovskaya E."/>
        </authorList>
    </citation>
    <scope>NUCLEOTIDE SEQUENCE</scope>
</reference>
<feature type="compositionally biased region" description="Gly residues" evidence="4">
    <location>
        <begin position="1161"/>
        <end position="1171"/>
    </location>
</feature>
<sequence length="1244" mass="124414">MIISNGLKQSFYFTFAVSLSFISGSASANPANGQVVYGQATISNPDAQNTVINQSSQNLITNWQTFSIGQTETTTFNQPNSSAIALNRVIGGDPSKILGSLKANGQVFISNPSGVLFGKNAQVNVHGLMATTHNISDEDFKNGNYKFTQSSTYPNAAVINKGSIEAASYVALFGAAVENSGTIVANLGSVSLAAGKSATLDFNGDGLISFQVTEGIDGEVKDTDGNVLNDRVKNSGLIRANGGQVQLTAMSAANVIRSVVNNDGIIEANTVSEKGGRIFLGGGDNGVVTNSGSLVAVGDDAGEIGGNIIVTGETVQLTNALVDASGDSGGGKINIGGGWQGNDANIKNASDTTVDENTVLKANAKTNGNGGTVVVWSDGSTEFHGNISATGGSDTGNGGDAEISGKQHLFNTGYANLRASNGSFGTLLLDPGTVTIQDGDTTNLGFDTFNDAYLINQLASANVNITTSDTANFGDETINILSGVDITWGEASTLNLSAGRNIIMTSANIENTSTSTTPFDAVIMQALGTNAGNYSGIRLGASTIKSSNGDIRLTGSSGNTLGANRGILIGASEISSVGTGVNAAKITLDAQGGVELVFGGRVTSIDGDINITGSGGVANSDTVGVTIHKSSEVISTGTGVNAANISITGNGGNASNALNGKNYGVWIGDTGSGAGSVSSVDGTILVIGTGGLGGDQNHGVFINSSIGLSSGSGDITVTGTGASLSNFSNGVHLQGGGITSGYGNITLNGTGGATGGQDNHGVYLTGTSTISSTGIGSDAATININGTAGNGVDSSAVFLTSGAGITSVDGDITIMGNNTLTGASGNGVELALAEISSTGTGINAANINIIGGDVAGGPGSFATGIDLSSATSITAVDGGITLTGVSNTTGIRISGGSQIASTGTSVNAGVINVTGVGGLRGVIIEGIEFNPPAGNPSSRISSADGEITVNGSGSFAGVSLVDDGEILSTNGDITIVAESTSTAFFNDQTGGIDPSNLAVNSTNGRWLIYTSDPANNTYGGLLSDNQALWGKTFDADAPASITQVGNRYVFETAAPNITFTSTDATLTAGDSIDLSSNFSVTSPTFIDASAFGNVFTQDDMTNTFTGSPSITSAGTEPTTNSTGSPYSIDVTSGSLVSTNGYGFVFDSTGELTVIGSTDSGTGTGTGTGTETGVGTDLGMETSVSTSSNPTILLGLTPTGMEASPFVENCTEAKGVCDSHYSWEYEGVSLFERPEINMPSEMTYF</sequence>
<dbReference type="SMART" id="SM00912">
    <property type="entry name" value="Haemagg_act"/>
    <property type="match status" value="1"/>
</dbReference>
<evidence type="ECO:0000259" key="5">
    <source>
        <dbReference type="SMART" id="SM00912"/>
    </source>
</evidence>
<keyword evidence="2" id="KW-0964">Secreted</keyword>
<dbReference type="PANTHER" id="PTHR12338:SF8">
    <property type="entry name" value="HEME_HEMOPEXIN-BINDING PROTEIN"/>
    <property type="match status" value="1"/>
</dbReference>
<feature type="region of interest" description="Disordered" evidence="4">
    <location>
        <begin position="1156"/>
        <end position="1175"/>
    </location>
</feature>
<evidence type="ECO:0000313" key="6">
    <source>
        <dbReference type="EMBL" id="VAW52326.1"/>
    </source>
</evidence>
<gene>
    <name evidence="6" type="ORF">MNBD_GAMMA05-174</name>
</gene>
<organism evidence="6">
    <name type="scientific">hydrothermal vent metagenome</name>
    <dbReference type="NCBI Taxonomy" id="652676"/>
    <lineage>
        <taxon>unclassified sequences</taxon>
        <taxon>metagenomes</taxon>
        <taxon>ecological metagenomes</taxon>
    </lineage>
</organism>
<dbReference type="AlphaFoldDB" id="A0A3B0X6G3"/>
<dbReference type="InterPro" id="IPR011050">
    <property type="entry name" value="Pectin_lyase_fold/virulence"/>
</dbReference>
<dbReference type="InterPro" id="IPR012334">
    <property type="entry name" value="Pectin_lyas_fold"/>
</dbReference>
<evidence type="ECO:0000256" key="2">
    <source>
        <dbReference type="ARBA" id="ARBA00022525"/>
    </source>
</evidence>
<dbReference type="SUPFAM" id="SSF51126">
    <property type="entry name" value="Pectin lyase-like"/>
    <property type="match status" value="1"/>
</dbReference>
<dbReference type="PANTHER" id="PTHR12338">
    <property type="entry name" value="AUTOTRANSPORTER"/>
    <property type="match status" value="1"/>
</dbReference>
<evidence type="ECO:0000256" key="3">
    <source>
        <dbReference type="ARBA" id="ARBA00022729"/>
    </source>
</evidence>
<comment type="subcellular location">
    <subcellularLocation>
        <location evidence="1">Secreted</location>
    </subcellularLocation>
</comment>
<feature type="domain" description="Filamentous haemagglutinin FhaB/tRNA nuclease CdiA-like TPS" evidence="5">
    <location>
        <begin position="26"/>
        <end position="139"/>
    </location>
</feature>
<dbReference type="EMBL" id="UOFE01000026">
    <property type="protein sequence ID" value="VAW52326.1"/>
    <property type="molecule type" value="Genomic_DNA"/>
</dbReference>